<dbReference type="SUPFAM" id="SSF54447">
    <property type="entry name" value="ssDNA-binding transcriptional regulator domain"/>
    <property type="match status" value="1"/>
</dbReference>
<dbReference type="GO" id="GO:0031956">
    <property type="term" value="F:medium-chain fatty acid-CoA ligase activity"/>
    <property type="evidence" value="ECO:0007669"/>
    <property type="project" value="TreeGrafter"/>
</dbReference>
<dbReference type="Gene3D" id="3.30.300.30">
    <property type="match status" value="1"/>
</dbReference>
<dbReference type="Pfam" id="PF02229">
    <property type="entry name" value="PC4"/>
    <property type="match status" value="1"/>
</dbReference>
<dbReference type="Pfam" id="PF13193">
    <property type="entry name" value="AMP-binding_C"/>
    <property type="match status" value="1"/>
</dbReference>
<name>A0A9N9CYZ9_9GLOM</name>
<sequence length="713" mass="80544">MSKRKSKEIIESDQEGSGDEFVEEETPKVTTNNKSSKPKKQKQKKSFDSDYEEGDRGETADGETYFKLDQKRRVTVRKFKSMILVDIREYFDTSDGMKPTKKGVSLPIDQWNKLKEFVEDIDQEVKKLKKVKIANLRVQKFQVFAPLEKRILELVSLVSLEVSLPSLSLFNQAIIHAKTQKNTKPAIIDTNTGTSHIYIKLVQDVAAFKNEILQTGSKEAFKTDLKEERVASLFPNGYDYVVSQWSIWAAGGIAVPMSPLYSNPELLYTIQDSQASIIIAHSNFENRIKEITDQTGINNLPSIFPMDEARRAMIIYTSGTTGKPKGVVLTHANLKAQIKSLVEMWRITDRDRILHVLPLHHIHGSIFALACLLYSGATVEMFPKFDATSVWNRFMRPERDLTIFMAVPTMIIERWTTEKIKFGPPSIISKFSSSLFYLRKLMSINYLAKLTEQYYKMPAEMQKIATDSCSQFRVMISGSSALPSSLRSTWEEISGGQVLLERYGLSEIGIGLSGGYEVEKRIEGCVGLPVPGVQVRLISEDDKDVTDEIEEPGEIQIKGENVFKGYWNRPETTENEFTKDGWFKTGDIAVCTNNNIFKILGRKSVDIIKSGGYKISALEIERELLSHPEIIDTVVVGVDDPIWGQSVGAIIVTKDQNTKITLDQLRKFLSKRLASYKIPRLLNNFQGEFPRSPIGKVNKKELAKIVFPSGGDK</sequence>
<evidence type="ECO:0000313" key="6">
    <source>
        <dbReference type="EMBL" id="CAG8617471.1"/>
    </source>
</evidence>
<dbReference type="PROSITE" id="PS00455">
    <property type="entry name" value="AMP_BINDING"/>
    <property type="match status" value="1"/>
</dbReference>
<dbReference type="InterPro" id="IPR042099">
    <property type="entry name" value="ANL_N_sf"/>
</dbReference>
<gene>
    <name evidence="6" type="ORF">AGERDE_LOCUS9900</name>
</gene>
<accession>A0A9N9CYZ9</accession>
<dbReference type="GO" id="GO:0003677">
    <property type="term" value="F:DNA binding"/>
    <property type="evidence" value="ECO:0007669"/>
    <property type="project" value="InterPro"/>
</dbReference>
<dbReference type="CDD" id="cd05941">
    <property type="entry name" value="MCS"/>
    <property type="match status" value="1"/>
</dbReference>
<dbReference type="InterPro" id="IPR025110">
    <property type="entry name" value="AMP-bd_C"/>
</dbReference>
<comment type="caution">
    <text evidence="6">The sequence shown here is derived from an EMBL/GenBank/DDBJ whole genome shotgun (WGS) entry which is preliminary data.</text>
</comment>
<dbReference type="GO" id="GO:0006355">
    <property type="term" value="P:regulation of DNA-templated transcription"/>
    <property type="evidence" value="ECO:0007669"/>
    <property type="project" value="InterPro"/>
</dbReference>
<dbReference type="AlphaFoldDB" id="A0A9N9CYZ9"/>
<evidence type="ECO:0000256" key="2">
    <source>
        <dbReference type="SAM" id="MobiDB-lite"/>
    </source>
</evidence>
<reference evidence="6" key="1">
    <citation type="submission" date="2021-06" db="EMBL/GenBank/DDBJ databases">
        <authorList>
            <person name="Kallberg Y."/>
            <person name="Tangrot J."/>
            <person name="Rosling A."/>
        </authorList>
    </citation>
    <scope>NUCLEOTIDE SEQUENCE</scope>
    <source>
        <strain evidence="6">MT106</strain>
    </source>
</reference>
<dbReference type="Gene3D" id="2.30.31.10">
    <property type="entry name" value="Transcriptional Coactivator Pc4, Chain A"/>
    <property type="match status" value="1"/>
</dbReference>
<evidence type="ECO:0000313" key="7">
    <source>
        <dbReference type="Proteomes" id="UP000789831"/>
    </source>
</evidence>
<evidence type="ECO:0000259" key="5">
    <source>
        <dbReference type="Pfam" id="PF13193"/>
    </source>
</evidence>
<evidence type="ECO:0000256" key="1">
    <source>
        <dbReference type="ARBA" id="ARBA00006432"/>
    </source>
</evidence>
<feature type="domain" description="AMP-binding enzyme C-terminal" evidence="5">
    <location>
        <begin position="619"/>
        <end position="696"/>
    </location>
</feature>
<keyword evidence="7" id="KW-1185">Reference proteome</keyword>
<feature type="region of interest" description="Disordered" evidence="2">
    <location>
        <begin position="1"/>
        <end position="59"/>
    </location>
</feature>
<dbReference type="InterPro" id="IPR000873">
    <property type="entry name" value="AMP-dep_synth/lig_dom"/>
</dbReference>
<protein>
    <submittedName>
        <fullName evidence="6">11377_t:CDS:1</fullName>
    </submittedName>
</protein>
<dbReference type="GO" id="GO:0006631">
    <property type="term" value="P:fatty acid metabolic process"/>
    <property type="evidence" value="ECO:0007669"/>
    <property type="project" value="TreeGrafter"/>
</dbReference>
<dbReference type="PANTHER" id="PTHR43201:SF8">
    <property type="entry name" value="ACYL-COA SYNTHETASE FAMILY MEMBER 3"/>
    <property type="match status" value="1"/>
</dbReference>
<proteinExistence type="inferred from homology"/>
<dbReference type="InterPro" id="IPR020845">
    <property type="entry name" value="AMP-binding_CS"/>
</dbReference>
<organism evidence="6 7">
    <name type="scientific">Ambispora gerdemannii</name>
    <dbReference type="NCBI Taxonomy" id="144530"/>
    <lineage>
        <taxon>Eukaryota</taxon>
        <taxon>Fungi</taxon>
        <taxon>Fungi incertae sedis</taxon>
        <taxon>Mucoromycota</taxon>
        <taxon>Glomeromycotina</taxon>
        <taxon>Glomeromycetes</taxon>
        <taxon>Archaeosporales</taxon>
        <taxon>Ambisporaceae</taxon>
        <taxon>Ambispora</taxon>
    </lineage>
</organism>
<dbReference type="SUPFAM" id="SSF56801">
    <property type="entry name" value="Acetyl-CoA synthetase-like"/>
    <property type="match status" value="1"/>
</dbReference>
<feature type="domain" description="Transcriptional coactivator p15 (PC4) C-terminal" evidence="4">
    <location>
        <begin position="66"/>
        <end position="116"/>
    </location>
</feature>
<dbReference type="OrthoDB" id="2962993at2759"/>
<dbReference type="Pfam" id="PF00501">
    <property type="entry name" value="AMP-binding"/>
    <property type="match status" value="1"/>
</dbReference>
<dbReference type="Gene3D" id="3.40.50.12780">
    <property type="entry name" value="N-terminal domain of ligase-like"/>
    <property type="match status" value="2"/>
</dbReference>
<dbReference type="InterPro" id="IPR045851">
    <property type="entry name" value="AMP-bd_C_sf"/>
</dbReference>
<evidence type="ECO:0000259" key="4">
    <source>
        <dbReference type="Pfam" id="PF02229"/>
    </source>
</evidence>
<dbReference type="PANTHER" id="PTHR43201">
    <property type="entry name" value="ACYL-COA SYNTHETASE"/>
    <property type="match status" value="1"/>
</dbReference>
<feature type="domain" description="AMP-dependent synthetase/ligase" evidence="3">
    <location>
        <begin position="226"/>
        <end position="567"/>
    </location>
</feature>
<dbReference type="EMBL" id="CAJVPL010002693">
    <property type="protein sequence ID" value="CAG8617471.1"/>
    <property type="molecule type" value="Genomic_DNA"/>
</dbReference>
<dbReference type="Proteomes" id="UP000789831">
    <property type="component" value="Unassembled WGS sequence"/>
</dbReference>
<evidence type="ECO:0000259" key="3">
    <source>
        <dbReference type="Pfam" id="PF00501"/>
    </source>
</evidence>
<dbReference type="InterPro" id="IPR009044">
    <property type="entry name" value="ssDNA-bd_transcriptional_reg"/>
</dbReference>
<feature type="compositionally biased region" description="Acidic residues" evidence="2">
    <location>
        <begin position="11"/>
        <end position="24"/>
    </location>
</feature>
<dbReference type="InterPro" id="IPR003173">
    <property type="entry name" value="PC4_C"/>
</dbReference>
<comment type="similarity">
    <text evidence="1">Belongs to the ATP-dependent AMP-binding enzyme family.</text>
</comment>